<name>A0A380WM99_AMIAI</name>
<sequence length="211" mass="23303">MLFAGSMEAFVALFATFRNPIVAIIASQDRRAFRYTDKMLKLHEWVRQAHHASGMSGSDLSRRLYEKLGRETQDRSIIGKMSKAPGSAGTKPRRTSLEEVVALAEITGYPLPDEILGSFGALRPDRQISEPAERVKRQAPLKASDVDEPIDGQRAIEGALRRIVGLTDLDVKGLMSMIKAARAKNGVPLSPDQPHDQHESTIPRHVVEPSK</sequence>
<evidence type="ECO:0000313" key="2">
    <source>
        <dbReference type="EMBL" id="SUU89376.1"/>
    </source>
</evidence>
<protein>
    <submittedName>
        <fullName evidence="2">Uncharacterized protein</fullName>
    </submittedName>
</protein>
<evidence type="ECO:0000313" key="3">
    <source>
        <dbReference type="Proteomes" id="UP000254701"/>
    </source>
</evidence>
<dbReference type="EMBL" id="UFSM01000001">
    <property type="protein sequence ID" value="SUU89376.1"/>
    <property type="molecule type" value="Genomic_DNA"/>
</dbReference>
<organism evidence="2 3">
    <name type="scientific">Aminobacter aminovorans</name>
    <name type="common">Chelatobacter heintzii</name>
    <dbReference type="NCBI Taxonomy" id="83263"/>
    <lineage>
        <taxon>Bacteria</taxon>
        <taxon>Pseudomonadati</taxon>
        <taxon>Pseudomonadota</taxon>
        <taxon>Alphaproteobacteria</taxon>
        <taxon>Hyphomicrobiales</taxon>
        <taxon>Phyllobacteriaceae</taxon>
        <taxon>Aminobacter</taxon>
    </lineage>
</organism>
<accession>A0A380WM99</accession>
<feature type="region of interest" description="Disordered" evidence="1">
    <location>
        <begin position="185"/>
        <end position="211"/>
    </location>
</feature>
<feature type="compositionally biased region" description="Basic and acidic residues" evidence="1">
    <location>
        <begin position="193"/>
        <end position="211"/>
    </location>
</feature>
<dbReference type="AlphaFoldDB" id="A0A380WM99"/>
<gene>
    <name evidence="2" type="ORF">NCTC10684_02615</name>
</gene>
<proteinExistence type="predicted"/>
<evidence type="ECO:0000256" key="1">
    <source>
        <dbReference type="SAM" id="MobiDB-lite"/>
    </source>
</evidence>
<reference evidence="2 3" key="1">
    <citation type="submission" date="2018-06" db="EMBL/GenBank/DDBJ databases">
        <authorList>
            <consortium name="Pathogen Informatics"/>
            <person name="Doyle S."/>
        </authorList>
    </citation>
    <scope>NUCLEOTIDE SEQUENCE [LARGE SCALE GENOMIC DNA]</scope>
    <source>
        <strain evidence="2 3">NCTC10684</strain>
    </source>
</reference>
<dbReference type="Proteomes" id="UP000254701">
    <property type="component" value="Unassembled WGS sequence"/>
</dbReference>